<keyword evidence="2" id="KW-1185">Reference proteome</keyword>
<protein>
    <submittedName>
        <fullName evidence="1">Uncharacterized protein</fullName>
    </submittedName>
</protein>
<evidence type="ECO:0000313" key="2">
    <source>
        <dbReference type="Proteomes" id="UP001237642"/>
    </source>
</evidence>
<organism evidence="1 2">
    <name type="scientific">Heracleum sosnowskyi</name>
    <dbReference type="NCBI Taxonomy" id="360622"/>
    <lineage>
        <taxon>Eukaryota</taxon>
        <taxon>Viridiplantae</taxon>
        <taxon>Streptophyta</taxon>
        <taxon>Embryophyta</taxon>
        <taxon>Tracheophyta</taxon>
        <taxon>Spermatophyta</taxon>
        <taxon>Magnoliopsida</taxon>
        <taxon>eudicotyledons</taxon>
        <taxon>Gunneridae</taxon>
        <taxon>Pentapetalae</taxon>
        <taxon>asterids</taxon>
        <taxon>campanulids</taxon>
        <taxon>Apiales</taxon>
        <taxon>Apiaceae</taxon>
        <taxon>Apioideae</taxon>
        <taxon>apioid superclade</taxon>
        <taxon>Tordylieae</taxon>
        <taxon>Tordyliinae</taxon>
        <taxon>Heracleum</taxon>
    </lineage>
</organism>
<proteinExistence type="predicted"/>
<dbReference type="AlphaFoldDB" id="A0AAD8HWP9"/>
<reference evidence="1" key="1">
    <citation type="submission" date="2023-02" db="EMBL/GenBank/DDBJ databases">
        <title>Genome of toxic invasive species Heracleum sosnowskyi carries increased number of genes despite the absence of recent whole-genome duplications.</title>
        <authorList>
            <person name="Schelkunov M."/>
            <person name="Shtratnikova V."/>
            <person name="Makarenko M."/>
            <person name="Klepikova A."/>
            <person name="Omelchenko D."/>
            <person name="Novikova G."/>
            <person name="Obukhova E."/>
            <person name="Bogdanov V."/>
            <person name="Penin A."/>
            <person name="Logacheva M."/>
        </authorList>
    </citation>
    <scope>NUCLEOTIDE SEQUENCE</scope>
    <source>
        <strain evidence="1">Hsosn_3</strain>
        <tissue evidence="1">Leaf</tissue>
    </source>
</reference>
<dbReference type="Proteomes" id="UP001237642">
    <property type="component" value="Unassembled WGS sequence"/>
</dbReference>
<gene>
    <name evidence="1" type="ORF">POM88_030304</name>
</gene>
<sequence>MLHIDRTGSFKNKYESKKANIASNCGPSKWFFYDRLDQLLGPSVAKVHSGGGAGTSCASFLAFSWSFSRFLSHVLKKLQHSLLFNGLDLLLKWFAGEIVCTMQMPKFAMKGEALKIVCEEVSLSPEISPDLW</sequence>
<name>A0AAD8HWP9_9APIA</name>
<accession>A0AAD8HWP9</accession>
<dbReference type="EMBL" id="JAUIZM010000007">
    <property type="protein sequence ID" value="KAK1374111.1"/>
    <property type="molecule type" value="Genomic_DNA"/>
</dbReference>
<comment type="caution">
    <text evidence="1">The sequence shown here is derived from an EMBL/GenBank/DDBJ whole genome shotgun (WGS) entry which is preliminary data.</text>
</comment>
<evidence type="ECO:0000313" key="1">
    <source>
        <dbReference type="EMBL" id="KAK1374111.1"/>
    </source>
</evidence>
<reference evidence="1" key="2">
    <citation type="submission" date="2023-05" db="EMBL/GenBank/DDBJ databases">
        <authorList>
            <person name="Schelkunov M.I."/>
        </authorList>
    </citation>
    <scope>NUCLEOTIDE SEQUENCE</scope>
    <source>
        <strain evidence="1">Hsosn_3</strain>
        <tissue evidence="1">Leaf</tissue>
    </source>
</reference>